<proteinExistence type="predicted"/>
<protein>
    <recommendedName>
        <fullName evidence="3">N-acetyltransferase domain-containing protein</fullName>
    </recommendedName>
</protein>
<evidence type="ECO:0000256" key="2">
    <source>
        <dbReference type="ARBA" id="ARBA00022679"/>
    </source>
</evidence>
<gene>
    <name evidence="4" type="ORF">BN869_000000024_1</name>
</gene>
<dbReference type="PANTHER" id="PTHR23342">
    <property type="entry name" value="N-ACETYLGLUTAMATE SYNTHASE"/>
    <property type="match status" value="1"/>
</dbReference>
<dbReference type="GO" id="GO:0006526">
    <property type="term" value="P:L-arginine biosynthetic process"/>
    <property type="evidence" value="ECO:0007669"/>
    <property type="project" value="UniProtKB-UniPathway"/>
</dbReference>
<dbReference type="GO" id="GO:0003991">
    <property type="term" value="F:acetylglutamate kinase activity"/>
    <property type="evidence" value="ECO:0007669"/>
    <property type="project" value="TreeGrafter"/>
</dbReference>
<dbReference type="InterPro" id="IPR006855">
    <property type="entry name" value="Vertebrate-like_GNAT_dom"/>
</dbReference>
<dbReference type="GO" id="GO:0005759">
    <property type="term" value="C:mitochondrial matrix"/>
    <property type="evidence" value="ECO:0007669"/>
    <property type="project" value="TreeGrafter"/>
</dbReference>
<comment type="pathway">
    <text evidence="1">Amino-acid biosynthesis; L-arginine biosynthesis.</text>
</comment>
<dbReference type="UniPathway" id="UPA00068"/>
<dbReference type="AlphaFoldDB" id="A0A0B7JH66"/>
<dbReference type="GO" id="GO:0003942">
    <property type="term" value="F:N-acetyl-gamma-glutamyl-phosphate reductase activity"/>
    <property type="evidence" value="ECO:0007669"/>
    <property type="project" value="TreeGrafter"/>
</dbReference>
<feature type="domain" description="N-acetyltransferase" evidence="3">
    <location>
        <begin position="98"/>
        <end position="147"/>
    </location>
</feature>
<accession>A0A0B7JH66</accession>
<dbReference type="EMBL" id="CDPU01000001">
    <property type="protein sequence ID" value="CEO43969.1"/>
    <property type="molecule type" value="Genomic_DNA"/>
</dbReference>
<keyword evidence="2" id="KW-0808">Transferase</keyword>
<reference evidence="4" key="1">
    <citation type="submission" date="2015-01" db="EMBL/GenBank/DDBJ databases">
        <authorList>
            <person name="Durling Mikael"/>
        </authorList>
    </citation>
    <scope>NUCLEOTIDE SEQUENCE</scope>
</reference>
<feature type="domain" description="N-acetyltransferase" evidence="3">
    <location>
        <begin position="26"/>
        <end position="97"/>
    </location>
</feature>
<organism evidence="4">
    <name type="scientific">Bionectria ochroleuca</name>
    <name type="common">Gliocladium roseum</name>
    <dbReference type="NCBI Taxonomy" id="29856"/>
    <lineage>
        <taxon>Eukaryota</taxon>
        <taxon>Fungi</taxon>
        <taxon>Dikarya</taxon>
        <taxon>Ascomycota</taxon>
        <taxon>Pezizomycotina</taxon>
        <taxon>Sordariomycetes</taxon>
        <taxon>Hypocreomycetidae</taxon>
        <taxon>Hypocreales</taxon>
        <taxon>Bionectriaceae</taxon>
        <taxon>Clonostachys</taxon>
    </lineage>
</organism>
<evidence type="ECO:0000313" key="4">
    <source>
        <dbReference type="EMBL" id="CEO43969.1"/>
    </source>
</evidence>
<dbReference type="Gene3D" id="3.40.630.30">
    <property type="match status" value="1"/>
</dbReference>
<evidence type="ECO:0000256" key="1">
    <source>
        <dbReference type="ARBA" id="ARBA00004730"/>
    </source>
</evidence>
<dbReference type="PANTHER" id="PTHR23342:SF0">
    <property type="entry name" value="N-ACETYLGLUTAMATE SYNTHASE, MITOCHONDRIAL"/>
    <property type="match status" value="1"/>
</dbReference>
<dbReference type="Pfam" id="PF04768">
    <property type="entry name" value="NAT"/>
    <property type="match status" value="2"/>
</dbReference>
<sequence length="170" mass="19239">MSQPWCRYGTRLKLVESSVAIIHSNDLPKELFTDSGAGTLIRRGDAIQRASPLSEFPDPSLVKEAFLNSHKGLDAEARVDRLLKFLRVNPFTAYYDETENIFSAVKTDNPLSYWKVSEEDENLVWFFEKADGNCKHDASVLFYYGSDYDADALISFPKTLSPMNTLRGTN</sequence>
<evidence type="ECO:0000259" key="3">
    <source>
        <dbReference type="Pfam" id="PF04768"/>
    </source>
</evidence>
<name>A0A0B7JH66_BIOOC</name>